<dbReference type="RefSeq" id="NP_612767.1">
    <property type="nucleotide sequence ID" value="NC_003521.1"/>
</dbReference>
<dbReference type="EMBL" id="MZ151943">
    <property type="protein sequence ID" value="QXV67887.1"/>
    <property type="molecule type" value="Genomic_DNA"/>
</dbReference>
<gene>
    <name evidence="2" type="primary">UL148A</name>
    <name evidence="2" type="ORF">CCMVgp125</name>
</gene>
<dbReference type="EMBL" id="AF480884">
    <property type="protein sequence ID" value="AAM00773.1"/>
    <property type="molecule type" value="Genomic_DNA"/>
</dbReference>
<dbReference type="GeneID" id="935597"/>
<reference evidence="2 4" key="1">
    <citation type="journal article" date="2003" name="J. Gen. Virol.">
        <title>The human cytomegalovirus genome revisited: comparison with the chimpanzee cytomegalovirus genome.</title>
        <authorList>
            <person name="Davison A.J."/>
            <person name="Dolan A."/>
            <person name="Akter P."/>
            <person name="Addison C."/>
            <person name="Dargan D.J."/>
            <person name="Alcendor D.J."/>
            <person name="McGeoch D.J."/>
            <person name="Hayward G.S."/>
        </authorList>
    </citation>
    <scope>NUCLEOTIDE SEQUENCE [LARGE SCALE GENOMIC DNA]</scope>
    <source>
        <strain evidence="2">Heberling</strain>
    </source>
</reference>
<evidence type="ECO:0000313" key="4">
    <source>
        <dbReference type="Proteomes" id="UP000099188"/>
    </source>
</evidence>
<evidence type="ECO:0000313" key="2">
    <source>
        <dbReference type="EMBL" id="AAM00773.1"/>
    </source>
</evidence>
<protein>
    <submittedName>
        <fullName evidence="2">Protein UL148A</fullName>
    </submittedName>
</protein>
<sequence length="98" mass="11013">MSDDYSDIMEHWIPISIVVVLTSLIITIVVNAYLWYFRRDLAAFCRESVCGCCLRGETEPLTRAMEPPAEVEMRTLSSSVEELTTLDVGTLGVLELQV</sequence>
<feature type="transmembrane region" description="Helical" evidence="1">
    <location>
        <begin position="12"/>
        <end position="36"/>
    </location>
</feature>
<organism evidence="2 4">
    <name type="scientific">Panine betaherpesvirus 2</name>
    <name type="common">Chimpanzee cytomegalovirus</name>
    <dbReference type="NCBI Taxonomy" id="188763"/>
    <lineage>
        <taxon>Viruses</taxon>
        <taxon>Duplodnaviria</taxon>
        <taxon>Heunggongvirae</taxon>
        <taxon>Peploviricota</taxon>
        <taxon>Herviviricetes</taxon>
        <taxon>Herpesvirales</taxon>
        <taxon>Orthoherpesviridae</taxon>
        <taxon>Betaherpesvirinae</taxon>
        <taxon>Cytomegalovirus</taxon>
        <taxon>Cytomegalovirus paninebeta2</taxon>
    </lineage>
</organism>
<keyword evidence="1" id="KW-0812">Transmembrane</keyword>
<keyword evidence="1" id="KW-0472">Membrane</keyword>
<evidence type="ECO:0000313" key="3">
    <source>
        <dbReference type="EMBL" id="QXV67887.1"/>
    </source>
</evidence>
<dbReference type="OrthoDB" id="40633at10239"/>
<evidence type="ECO:0000256" key="1">
    <source>
        <dbReference type="SAM" id="Phobius"/>
    </source>
</evidence>
<accession>Q8QRW5</accession>
<reference evidence="3" key="2">
    <citation type="submission" date="2021-05" db="EMBL/GenBank/DDBJ databases">
        <title>Cloning and multi-omic analysis of chimpanzee cytomegalovirus: a resource for comparative functional genomics.</title>
        <authorList>
            <person name="Phan Q.V."/>
        </authorList>
    </citation>
    <scope>NUCLEOTIDE SEQUENCE</scope>
    <source>
        <strain evidence="3">Heberling</strain>
    </source>
</reference>
<dbReference type="KEGG" id="vg:935597"/>
<dbReference type="Proteomes" id="UP000099188">
    <property type="component" value="Segment"/>
</dbReference>
<proteinExistence type="predicted"/>
<keyword evidence="1" id="KW-1133">Transmembrane helix</keyword>
<keyword evidence="4" id="KW-1185">Reference proteome</keyword>
<name>Q8QRW5_9BETA</name>